<dbReference type="SUPFAM" id="SSF49879">
    <property type="entry name" value="SMAD/FHA domain"/>
    <property type="match status" value="1"/>
</dbReference>
<gene>
    <name evidence="3" type="ORF">CANTADRAFT_22743</name>
</gene>
<feature type="compositionally biased region" description="Basic and acidic residues" evidence="1">
    <location>
        <begin position="14"/>
        <end position="32"/>
    </location>
</feature>
<organism evidence="3 4">
    <name type="scientific">Suhomyces tanzawaensis NRRL Y-17324</name>
    <dbReference type="NCBI Taxonomy" id="984487"/>
    <lineage>
        <taxon>Eukaryota</taxon>
        <taxon>Fungi</taxon>
        <taxon>Dikarya</taxon>
        <taxon>Ascomycota</taxon>
        <taxon>Saccharomycotina</taxon>
        <taxon>Pichiomycetes</taxon>
        <taxon>Debaryomycetaceae</taxon>
        <taxon>Suhomyces</taxon>
    </lineage>
</organism>
<feature type="region of interest" description="Disordered" evidence="1">
    <location>
        <begin position="333"/>
        <end position="379"/>
    </location>
</feature>
<evidence type="ECO:0000313" key="4">
    <source>
        <dbReference type="Proteomes" id="UP000094285"/>
    </source>
</evidence>
<feature type="compositionally biased region" description="Basic and acidic residues" evidence="1">
    <location>
        <begin position="362"/>
        <end position="379"/>
    </location>
</feature>
<dbReference type="PROSITE" id="PS50006">
    <property type="entry name" value="FHA_DOMAIN"/>
    <property type="match status" value="1"/>
</dbReference>
<proteinExistence type="predicted"/>
<dbReference type="OrthoDB" id="5348546at2759"/>
<name>A0A1E4SGZ6_9ASCO</name>
<feature type="domain" description="FHA" evidence="2">
    <location>
        <begin position="110"/>
        <end position="161"/>
    </location>
</feature>
<evidence type="ECO:0000313" key="3">
    <source>
        <dbReference type="EMBL" id="ODV78789.1"/>
    </source>
</evidence>
<reference evidence="4" key="1">
    <citation type="submission" date="2016-05" db="EMBL/GenBank/DDBJ databases">
        <title>Comparative genomics of biotechnologically important yeasts.</title>
        <authorList>
            <consortium name="DOE Joint Genome Institute"/>
            <person name="Riley R."/>
            <person name="Haridas S."/>
            <person name="Wolfe K.H."/>
            <person name="Lopes M.R."/>
            <person name="Hittinger C.T."/>
            <person name="Goker M."/>
            <person name="Salamov A."/>
            <person name="Wisecaver J."/>
            <person name="Long T.M."/>
            <person name="Aerts A.L."/>
            <person name="Barry K."/>
            <person name="Choi C."/>
            <person name="Clum A."/>
            <person name="Coughlan A.Y."/>
            <person name="Deshpande S."/>
            <person name="Douglass A.P."/>
            <person name="Hanson S.J."/>
            <person name="Klenk H.-P."/>
            <person name="Labutti K."/>
            <person name="Lapidus A."/>
            <person name="Lindquist E."/>
            <person name="Lipzen A."/>
            <person name="Meier-Kolthoff J.P."/>
            <person name="Ohm R.A."/>
            <person name="Otillar R.P."/>
            <person name="Pangilinan J."/>
            <person name="Peng Y."/>
            <person name="Rokas A."/>
            <person name="Rosa C.A."/>
            <person name="Scheuner C."/>
            <person name="Sibirny A.A."/>
            <person name="Slot J.C."/>
            <person name="Stielow J.B."/>
            <person name="Sun H."/>
            <person name="Kurtzman C.P."/>
            <person name="Blackwell M."/>
            <person name="Grigoriev I.V."/>
            <person name="Jeffries T.W."/>
        </authorList>
    </citation>
    <scope>NUCLEOTIDE SEQUENCE [LARGE SCALE GENOMIC DNA]</scope>
    <source>
        <strain evidence="4">NRRL Y-17324</strain>
    </source>
</reference>
<dbReference type="Gene3D" id="2.60.200.20">
    <property type="match status" value="1"/>
</dbReference>
<accession>A0A1E4SGZ6</accession>
<protein>
    <recommendedName>
        <fullName evidence="2">FHA domain-containing protein</fullName>
    </recommendedName>
</protein>
<dbReference type="GeneID" id="30981004"/>
<dbReference type="Proteomes" id="UP000094285">
    <property type="component" value="Unassembled WGS sequence"/>
</dbReference>
<dbReference type="CDD" id="cd22699">
    <property type="entry name" value="FHA_PLM2-like"/>
    <property type="match status" value="1"/>
</dbReference>
<feature type="compositionally biased region" description="Polar residues" evidence="1">
    <location>
        <begin position="340"/>
        <end position="357"/>
    </location>
</feature>
<evidence type="ECO:0000256" key="1">
    <source>
        <dbReference type="SAM" id="MobiDB-lite"/>
    </source>
</evidence>
<sequence>MSSYQFPPSSPLRSIDDYDSHLAKNPHEELRGRAAYPTPNPSSSLFRSSSPVGELAEGDVEAVPAGVPGKKVTFALTSPFAKVNINSDFNVLNPDASVLRVPLVGTQSKITVGRSSKSCDFYFGSSDKNVSRQHVSVCYDSEQLVLTCLGRNGLAIRIPRPCYVFATNSKDNYIVTENRSGTPLDIEALQRSHKTIRIDDNHTEFTLNRLETITLPRFNNILLEINQHIMLLNPYDLEEDLTDDEMPTLISRSASPEALPVVTPVKAPIEHFPQPRTPFKNDAKKEELTKSNEITPSKPPVIKAESIPVQLEIPQPKPSKTFKIFEDQPATEERAAPIMRQSTPLNDKSNTFSNPTTPKRKAQSEEPPKQRKKKIQESQKVEINQEWVEGLENVSEINNILINHLAFSRLSSTPGSFLKTISALTSNLTLRQIRVLLHNIECIGVIYRQGKDAAGKPLEEEYYYMPENDSDSHRTGLVSSIKGSTGLRSCRRTHKQYYWKKPAPIKK</sequence>
<feature type="compositionally biased region" description="Basic and acidic residues" evidence="1">
    <location>
        <begin position="279"/>
        <end position="290"/>
    </location>
</feature>
<keyword evidence="4" id="KW-1185">Reference proteome</keyword>
<feature type="region of interest" description="Disordered" evidence="1">
    <location>
        <begin position="1"/>
        <end position="50"/>
    </location>
</feature>
<dbReference type="InterPro" id="IPR008984">
    <property type="entry name" value="SMAD_FHA_dom_sf"/>
</dbReference>
<dbReference type="RefSeq" id="XP_020063911.1">
    <property type="nucleotide sequence ID" value="XM_020206867.1"/>
</dbReference>
<evidence type="ECO:0000259" key="2">
    <source>
        <dbReference type="PROSITE" id="PS50006"/>
    </source>
</evidence>
<dbReference type="Pfam" id="PF00498">
    <property type="entry name" value="FHA"/>
    <property type="match status" value="1"/>
</dbReference>
<feature type="region of interest" description="Disordered" evidence="1">
    <location>
        <begin position="269"/>
        <end position="299"/>
    </location>
</feature>
<dbReference type="AlphaFoldDB" id="A0A1E4SGZ6"/>
<dbReference type="STRING" id="984487.A0A1E4SGZ6"/>
<dbReference type="EMBL" id="KV453913">
    <property type="protein sequence ID" value="ODV78789.1"/>
    <property type="molecule type" value="Genomic_DNA"/>
</dbReference>
<dbReference type="InterPro" id="IPR000253">
    <property type="entry name" value="FHA_dom"/>
</dbReference>